<gene>
    <name evidence="1" type="ORF">GCM10007063_04490</name>
</gene>
<organism evidence="1 2">
    <name type="scientific">Lentibacillus kapialis</name>
    <dbReference type="NCBI Taxonomy" id="340214"/>
    <lineage>
        <taxon>Bacteria</taxon>
        <taxon>Bacillati</taxon>
        <taxon>Bacillota</taxon>
        <taxon>Bacilli</taxon>
        <taxon>Bacillales</taxon>
        <taxon>Bacillaceae</taxon>
        <taxon>Lentibacillus</taxon>
    </lineage>
</organism>
<keyword evidence="2" id="KW-1185">Reference proteome</keyword>
<name>A0A917UTZ2_9BACI</name>
<reference evidence="1" key="2">
    <citation type="submission" date="2020-09" db="EMBL/GenBank/DDBJ databases">
        <authorList>
            <person name="Sun Q."/>
            <person name="Ohkuma M."/>
        </authorList>
    </citation>
    <scope>NUCLEOTIDE SEQUENCE</scope>
    <source>
        <strain evidence="1">JCM 12580</strain>
    </source>
</reference>
<evidence type="ECO:0000313" key="2">
    <source>
        <dbReference type="Proteomes" id="UP000658382"/>
    </source>
</evidence>
<comment type="caution">
    <text evidence="1">The sequence shown here is derived from an EMBL/GenBank/DDBJ whole genome shotgun (WGS) entry which is preliminary data.</text>
</comment>
<dbReference type="Proteomes" id="UP000658382">
    <property type="component" value="Unassembled WGS sequence"/>
</dbReference>
<evidence type="ECO:0000313" key="1">
    <source>
        <dbReference type="EMBL" id="GGJ85061.1"/>
    </source>
</evidence>
<dbReference type="EMBL" id="BMNQ01000003">
    <property type="protein sequence ID" value="GGJ85061.1"/>
    <property type="molecule type" value="Genomic_DNA"/>
</dbReference>
<proteinExistence type="predicted"/>
<dbReference type="AlphaFoldDB" id="A0A917UTZ2"/>
<reference evidence="1" key="1">
    <citation type="journal article" date="2014" name="Int. J. Syst. Evol. Microbiol.">
        <title>Complete genome sequence of Corynebacterium casei LMG S-19264T (=DSM 44701T), isolated from a smear-ripened cheese.</title>
        <authorList>
            <consortium name="US DOE Joint Genome Institute (JGI-PGF)"/>
            <person name="Walter F."/>
            <person name="Albersmeier A."/>
            <person name="Kalinowski J."/>
            <person name="Ruckert C."/>
        </authorList>
    </citation>
    <scope>NUCLEOTIDE SEQUENCE</scope>
    <source>
        <strain evidence="1">JCM 12580</strain>
    </source>
</reference>
<accession>A0A917UTZ2</accession>
<protein>
    <submittedName>
        <fullName evidence="1">Uncharacterized protein</fullName>
    </submittedName>
</protein>
<sequence>MKSSDKVGWYTPIKENMEAFRLVGISSAFISLKTKKNVMYCMIAPLDLHIQHGDGPSHFSRRRARK</sequence>